<feature type="transmembrane region" description="Helical" evidence="6">
    <location>
        <begin position="68"/>
        <end position="87"/>
    </location>
</feature>
<keyword evidence="9" id="KW-1185">Reference proteome</keyword>
<sequence length="107" mass="11707">MRRIPALFATIAIAEAVSWALLLTGMFFKYVVVHNEIGVKIAGPIHGGIFMAYLAVTALQARAGGWKWWMTLVALVCSIPPFATLIFERWAKSHGLLTDRTVPVAAP</sequence>
<evidence type="ECO:0000256" key="4">
    <source>
        <dbReference type="ARBA" id="ARBA00022989"/>
    </source>
</evidence>
<evidence type="ECO:0000259" key="7">
    <source>
        <dbReference type="Pfam" id="PF12823"/>
    </source>
</evidence>
<comment type="caution">
    <text evidence="8">The sequence shown here is derived from an EMBL/GenBank/DDBJ whole genome shotgun (WGS) entry which is preliminary data.</text>
</comment>
<gene>
    <name evidence="8" type="ORF">Ahu01nite_055190</name>
</gene>
<dbReference type="PANTHER" id="PTHR40077:SF1">
    <property type="entry name" value="MEMBRANE PROTEIN"/>
    <property type="match status" value="1"/>
</dbReference>
<name>A0ABQ3ZW76_9ACTN</name>
<reference evidence="8 9" key="1">
    <citation type="submission" date="2021-01" db="EMBL/GenBank/DDBJ databases">
        <title>Whole genome shotgun sequence of Actinoplanes humidus NBRC 14915.</title>
        <authorList>
            <person name="Komaki H."/>
            <person name="Tamura T."/>
        </authorList>
    </citation>
    <scope>NUCLEOTIDE SEQUENCE [LARGE SCALE GENOMIC DNA]</scope>
    <source>
        <strain evidence="8 9">NBRC 14915</strain>
    </source>
</reference>
<organism evidence="8 9">
    <name type="scientific">Winogradskya humida</name>
    <dbReference type="NCBI Taxonomy" id="113566"/>
    <lineage>
        <taxon>Bacteria</taxon>
        <taxon>Bacillati</taxon>
        <taxon>Actinomycetota</taxon>
        <taxon>Actinomycetes</taxon>
        <taxon>Micromonosporales</taxon>
        <taxon>Micromonosporaceae</taxon>
        <taxon>Winogradskya</taxon>
    </lineage>
</organism>
<dbReference type="PANTHER" id="PTHR40077">
    <property type="entry name" value="MEMBRANE PROTEIN-RELATED"/>
    <property type="match status" value="1"/>
</dbReference>
<keyword evidence="4 6" id="KW-1133">Transmembrane helix</keyword>
<protein>
    <submittedName>
        <fullName evidence="8">Membrane protein</fullName>
    </submittedName>
</protein>
<keyword evidence="3 6" id="KW-0812">Transmembrane</keyword>
<evidence type="ECO:0000256" key="5">
    <source>
        <dbReference type="ARBA" id="ARBA00023136"/>
    </source>
</evidence>
<evidence type="ECO:0000256" key="3">
    <source>
        <dbReference type="ARBA" id="ARBA00022692"/>
    </source>
</evidence>
<proteinExistence type="predicted"/>
<keyword evidence="2" id="KW-1003">Cell membrane</keyword>
<evidence type="ECO:0000313" key="9">
    <source>
        <dbReference type="Proteomes" id="UP000603200"/>
    </source>
</evidence>
<dbReference type="RefSeq" id="WP_203839508.1">
    <property type="nucleotide sequence ID" value="NZ_BAAATV010000040.1"/>
</dbReference>
<dbReference type="NCBIfam" id="TIGR03954">
    <property type="entry name" value="integ_memb_HG"/>
    <property type="match status" value="1"/>
</dbReference>
<evidence type="ECO:0000256" key="6">
    <source>
        <dbReference type="SAM" id="Phobius"/>
    </source>
</evidence>
<comment type="subcellular location">
    <subcellularLocation>
        <location evidence="1">Cell membrane</location>
        <topology evidence="1">Multi-pass membrane protein</topology>
    </subcellularLocation>
</comment>
<keyword evidence="5 6" id="KW-0472">Membrane</keyword>
<dbReference type="Pfam" id="PF12823">
    <property type="entry name" value="DUF3817"/>
    <property type="match status" value="1"/>
</dbReference>
<feature type="transmembrane region" description="Helical" evidence="6">
    <location>
        <begin position="37"/>
        <end position="56"/>
    </location>
</feature>
<dbReference type="EMBL" id="BOMN01000076">
    <property type="protein sequence ID" value="GIE22417.1"/>
    <property type="molecule type" value="Genomic_DNA"/>
</dbReference>
<evidence type="ECO:0000256" key="1">
    <source>
        <dbReference type="ARBA" id="ARBA00004651"/>
    </source>
</evidence>
<feature type="domain" description="DUF3817" evidence="7">
    <location>
        <begin position="7"/>
        <end position="92"/>
    </location>
</feature>
<evidence type="ECO:0000313" key="8">
    <source>
        <dbReference type="EMBL" id="GIE22417.1"/>
    </source>
</evidence>
<feature type="transmembrane region" description="Helical" evidence="6">
    <location>
        <begin position="7"/>
        <end position="31"/>
    </location>
</feature>
<dbReference type="InterPro" id="IPR023845">
    <property type="entry name" value="DUF3817_TM"/>
</dbReference>
<dbReference type="Proteomes" id="UP000603200">
    <property type="component" value="Unassembled WGS sequence"/>
</dbReference>
<evidence type="ECO:0000256" key="2">
    <source>
        <dbReference type="ARBA" id="ARBA00022475"/>
    </source>
</evidence>
<accession>A0ABQ3ZW76</accession>